<dbReference type="GO" id="GO:0071555">
    <property type="term" value="P:cell wall organization"/>
    <property type="evidence" value="ECO:0007669"/>
    <property type="project" value="UniProtKB-KW"/>
</dbReference>
<dbReference type="InterPro" id="IPR038008">
    <property type="entry name" value="Jag_KH"/>
</dbReference>
<proteinExistence type="inferred from homology"/>
<dbReference type="GO" id="GO:0003723">
    <property type="term" value="F:RNA binding"/>
    <property type="evidence" value="ECO:0007669"/>
    <property type="project" value="UniProtKB-UniRule"/>
</dbReference>
<keyword evidence="2 6" id="KW-0694">RNA-binding</keyword>
<keyword evidence="10" id="KW-1185">Reference proteome</keyword>
<evidence type="ECO:0000256" key="4">
    <source>
        <dbReference type="ARBA" id="ARBA00023186"/>
    </source>
</evidence>
<comment type="caution">
    <text evidence="6">Lacks conserved residue(s) required for the propagation of feature annotation.</text>
</comment>
<comment type="similarity">
    <text evidence="6">Belongs to the KhpB RNA-binding protein family.</text>
</comment>
<dbReference type="AlphaFoldDB" id="A0A0C1Q3J7"/>
<dbReference type="GO" id="GO:0005737">
    <property type="term" value="C:cytoplasm"/>
    <property type="evidence" value="ECO:0007669"/>
    <property type="project" value="UniProtKB-SubCell"/>
</dbReference>
<dbReference type="PANTHER" id="PTHR35800">
    <property type="entry name" value="PROTEIN JAG"/>
    <property type="match status" value="1"/>
</dbReference>
<dbReference type="Pfam" id="PF01424">
    <property type="entry name" value="R3H"/>
    <property type="match status" value="1"/>
</dbReference>
<comment type="subunit">
    <text evidence="6">Forms a complex with KhpA.</text>
</comment>
<dbReference type="OrthoDB" id="9794483at2"/>
<evidence type="ECO:0000313" key="10">
    <source>
        <dbReference type="Proteomes" id="UP000031397"/>
    </source>
</evidence>
<evidence type="ECO:0000313" key="9">
    <source>
        <dbReference type="EMBL" id="KID42453.1"/>
    </source>
</evidence>
<dbReference type="GO" id="GO:0008360">
    <property type="term" value="P:regulation of cell shape"/>
    <property type="evidence" value="ECO:0007669"/>
    <property type="project" value="UniProtKB-KW"/>
</dbReference>
<keyword evidence="4 6" id="KW-0143">Chaperone</keyword>
<gene>
    <name evidence="6" type="primary">khpB</name>
    <name evidence="6" type="synonym">eloR</name>
    <name evidence="9" type="ORF">LfDm3_0382</name>
</gene>
<dbReference type="CDD" id="cd02644">
    <property type="entry name" value="R3H_jag"/>
    <property type="match status" value="1"/>
</dbReference>
<comment type="subcellular location">
    <subcellularLocation>
        <location evidence="6">Cytoplasm</location>
    </subcellularLocation>
</comment>
<feature type="domain" description="R3H" evidence="8">
    <location>
        <begin position="174"/>
        <end position="239"/>
    </location>
</feature>
<dbReference type="SMART" id="SM01245">
    <property type="entry name" value="Jag_N"/>
    <property type="match status" value="1"/>
</dbReference>
<comment type="caution">
    <text evidence="9">The sequence shown here is derived from an EMBL/GenBank/DDBJ whole genome shotgun (WGS) entry which is preliminary data.</text>
</comment>
<dbReference type="Proteomes" id="UP000031397">
    <property type="component" value="Unassembled WGS sequence"/>
</dbReference>
<dbReference type="Gene3D" id="3.30.1370.50">
    <property type="entry name" value="R3H-like domain"/>
    <property type="match status" value="1"/>
</dbReference>
<feature type="region of interest" description="Disordered" evidence="7">
    <location>
        <begin position="53"/>
        <end position="84"/>
    </location>
</feature>
<dbReference type="Pfam" id="PF14804">
    <property type="entry name" value="Jag_N"/>
    <property type="match status" value="1"/>
</dbReference>
<dbReference type="PROSITE" id="PS51061">
    <property type="entry name" value="R3H"/>
    <property type="match status" value="1"/>
</dbReference>
<evidence type="ECO:0000256" key="1">
    <source>
        <dbReference type="ARBA" id="ARBA00022490"/>
    </source>
</evidence>
<dbReference type="InterPro" id="IPR038247">
    <property type="entry name" value="Jag_N_dom_sf"/>
</dbReference>
<dbReference type="SMART" id="SM00393">
    <property type="entry name" value="R3H"/>
    <property type="match status" value="1"/>
</dbReference>
<evidence type="ECO:0000256" key="6">
    <source>
        <dbReference type="HAMAP-Rule" id="MF_00867"/>
    </source>
</evidence>
<evidence type="ECO:0000259" key="8">
    <source>
        <dbReference type="PROSITE" id="PS51061"/>
    </source>
</evidence>
<dbReference type="RefSeq" id="WP_039143590.1">
    <property type="nucleotide sequence ID" value="NZ_JOJZ01000009.1"/>
</dbReference>
<dbReference type="InterPro" id="IPR039247">
    <property type="entry name" value="KhpB"/>
</dbReference>
<name>A0A0C1Q3J7_9LACO</name>
<dbReference type="PATRIC" id="fig|1614.7.peg.372"/>
<dbReference type="InterPro" id="IPR032782">
    <property type="entry name" value="KhpB_N"/>
</dbReference>
<dbReference type="GeneID" id="74913068"/>
<feature type="compositionally biased region" description="Basic and acidic residues" evidence="7">
    <location>
        <begin position="59"/>
        <end position="73"/>
    </location>
</feature>
<dbReference type="SUPFAM" id="SSF82708">
    <property type="entry name" value="R3H domain"/>
    <property type="match status" value="1"/>
</dbReference>
<reference evidence="9 10" key="1">
    <citation type="submission" date="2014-06" db="EMBL/GenBank/DDBJ databases">
        <title>Functional and comparative genomic analyses of the Drosophila gut microbiota identify candidate symbiosis factors.</title>
        <authorList>
            <person name="Newell P.D."/>
            <person name="Chaston J.M."/>
            <person name="Douglas A.E."/>
        </authorList>
    </citation>
    <scope>NUCLEOTIDE SEQUENCE [LARGE SCALE GENOMIC DNA]</scope>
    <source>
        <strain evidence="9 10">DmCS_002</strain>
    </source>
</reference>
<evidence type="ECO:0000256" key="5">
    <source>
        <dbReference type="ARBA" id="ARBA00023316"/>
    </source>
</evidence>
<sequence>MTKYTGATIEAAIQNGLKSLDTNRNNVEIKVIKTASKGFLGFFKHPAEVEMNVKTSDPAPKRAESQLKVKKEASTAVASPVQTEDRHAKNVEAVSGLIQYLQAITDQMGIEAELSYEMPNNRHVTINFDTPKEGLLIGKHGRTINALQELSNIYLNNMGISYLEVELDTANYRQRRLQILTSLAERTAREVVATGKPVYLDPMPSFERKQIHVTLQDSSEVMTYSAGREPHRSIVVAPR</sequence>
<dbReference type="InterPro" id="IPR036867">
    <property type="entry name" value="R3H_dom_sf"/>
</dbReference>
<comment type="function">
    <text evidence="6">A probable RNA chaperone. Forms a complex with KhpA which binds to cellular RNA and controls its expression. Plays a role in peptidoglycan (PG) homeostasis and cell length regulation.</text>
</comment>
<dbReference type="GO" id="GO:0009252">
    <property type="term" value="P:peptidoglycan biosynthetic process"/>
    <property type="evidence" value="ECO:0007669"/>
    <property type="project" value="UniProtKB-UniRule"/>
</dbReference>
<dbReference type="HAMAP" id="MF_00867">
    <property type="entry name" value="KhpB"/>
    <property type="match status" value="1"/>
</dbReference>
<organism evidence="9 10">
    <name type="scientific">Fructilactobacillus fructivorans</name>
    <dbReference type="NCBI Taxonomy" id="1614"/>
    <lineage>
        <taxon>Bacteria</taxon>
        <taxon>Bacillati</taxon>
        <taxon>Bacillota</taxon>
        <taxon>Bacilli</taxon>
        <taxon>Lactobacillales</taxon>
        <taxon>Lactobacillaceae</taxon>
        <taxon>Fructilactobacillus</taxon>
    </lineage>
</organism>
<comment type="domain">
    <text evidence="6">Has an N-terminal Jag-N domain and 2 RNA-binding domains (KH and R3H).</text>
</comment>
<dbReference type="Gene3D" id="3.30.300.20">
    <property type="match status" value="1"/>
</dbReference>
<accession>A0A0C1Q3J7</accession>
<dbReference type="InterPro" id="IPR034079">
    <property type="entry name" value="R3H_KhpB"/>
</dbReference>
<dbReference type="EMBL" id="JOJZ01000009">
    <property type="protein sequence ID" value="KID42453.1"/>
    <property type="molecule type" value="Genomic_DNA"/>
</dbReference>
<keyword evidence="3 6" id="KW-0133">Cell shape</keyword>
<dbReference type="Pfam" id="PF13083">
    <property type="entry name" value="KH_KhpA-B"/>
    <property type="match status" value="1"/>
</dbReference>
<keyword evidence="1 6" id="KW-0963">Cytoplasm</keyword>
<dbReference type="PANTHER" id="PTHR35800:SF1">
    <property type="entry name" value="RNA-BINDING PROTEIN KHPB"/>
    <property type="match status" value="1"/>
</dbReference>
<dbReference type="InterPro" id="IPR015946">
    <property type="entry name" value="KH_dom-like_a/b"/>
</dbReference>
<dbReference type="CDD" id="cd02414">
    <property type="entry name" value="KH-II_Jag"/>
    <property type="match status" value="1"/>
</dbReference>
<protein>
    <recommendedName>
        <fullName evidence="6">RNA-binding protein KhpB</fullName>
    </recommendedName>
    <alternativeName>
        <fullName evidence="6">RNA-binding protein EloR</fullName>
    </alternativeName>
</protein>
<evidence type="ECO:0000256" key="7">
    <source>
        <dbReference type="SAM" id="MobiDB-lite"/>
    </source>
</evidence>
<keyword evidence="5 6" id="KW-0961">Cell wall biogenesis/degradation</keyword>
<evidence type="ECO:0000256" key="3">
    <source>
        <dbReference type="ARBA" id="ARBA00022960"/>
    </source>
</evidence>
<dbReference type="Gene3D" id="3.30.30.80">
    <property type="entry name" value="probable RNA-binding protein from clostridium symbiosum atcc 14940"/>
    <property type="match status" value="1"/>
</dbReference>
<dbReference type="InterPro" id="IPR001374">
    <property type="entry name" value="R3H_dom"/>
</dbReference>
<dbReference type="NCBIfam" id="NF041568">
    <property type="entry name" value="Jag_EloR"/>
    <property type="match status" value="1"/>
</dbReference>
<evidence type="ECO:0000256" key="2">
    <source>
        <dbReference type="ARBA" id="ARBA00022884"/>
    </source>
</evidence>